<dbReference type="PANTHER" id="PTHR34070:SF1">
    <property type="entry name" value="DNA ALKYLATION REPAIR PROTEIN"/>
    <property type="match status" value="1"/>
</dbReference>
<evidence type="ECO:0000313" key="2">
    <source>
        <dbReference type="Proteomes" id="UP000695562"/>
    </source>
</evidence>
<dbReference type="InterPro" id="IPR016024">
    <property type="entry name" value="ARM-type_fold"/>
</dbReference>
<dbReference type="Gene3D" id="1.25.40.290">
    <property type="entry name" value="ARM repeat domains"/>
    <property type="match status" value="1"/>
</dbReference>
<reference evidence="1" key="1">
    <citation type="submission" date="2020-01" db="EMBL/GenBank/DDBJ databases">
        <title>Development of genomics and gene disruption for Polysphondylium violaceum indicates a role for the polyketide synthase stlB in stalk morphogenesis.</title>
        <authorList>
            <person name="Narita B."/>
            <person name="Kawabe Y."/>
            <person name="Kin K."/>
            <person name="Saito T."/>
            <person name="Gibbs R."/>
            <person name="Kuspa A."/>
            <person name="Muzny D."/>
            <person name="Queller D."/>
            <person name="Richards S."/>
            <person name="Strassman J."/>
            <person name="Sucgang R."/>
            <person name="Worley K."/>
            <person name="Schaap P."/>
        </authorList>
    </citation>
    <scope>NUCLEOTIDE SEQUENCE</scope>
    <source>
        <strain evidence="1">QSvi11</strain>
    </source>
</reference>
<name>A0A8J4Q6M8_9MYCE</name>
<dbReference type="PANTHER" id="PTHR34070">
    <property type="entry name" value="ARMADILLO-TYPE FOLD"/>
    <property type="match status" value="1"/>
</dbReference>
<proteinExistence type="predicted"/>
<dbReference type="InterPro" id="IPR014825">
    <property type="entry name" value="DNA_alkylation"/>
</dbReference>
<sequence>MNNKEYVLKLSRFFRKHHDPKQSKRMEHYMRDQFKFIGLSSPNRRTLLKQFIQENGRPQQSSQLLEIFKLEEREFKYISLDLASHQLHKVVDSNRIEIYQQMIAIEPWWDTVDIIASKLVGSHLKLFPKQIKEYTSKWNTDADIHSIWYQRTSIIFQLTYKDKIDTELLFSYIKSTMHNKEFFIQKAIGWSLRQLSKTNPTIVHEFLDQHQHILSTLAKREALRYLTKKGKLSDDEDDDDDTDDTDDE</sequence>
<dbReference type="Gene3D" id="1.20.1660.10">
    <property type="entry name" value="Hypothetical protein (EF3068)"/>
    <property type="match status" value="1"/>
</dbReference>
<dbReference type="OrthoDB" id="429969at2759"/>
<gene>
    <name evidence="1" type="ORF">CYY_003593</name>
</gene>
<dbReference type="AlphaFoldDB" id="A0A8J4Q6M8"/>
<accession>A0A8J4Q6M8</accession>
<evidence type="ECO:0000313" key="1">
    <source>
        <dbReference type="EMBL" id="KAF2075116.1"/>
    </source>
</evidence>
<comment type="caution">
    <text evidence="1">The sequence shown here is derived from an EMBL/GenBank/DDBJ whole genome shotgun (WGS) entry which is preliminary data.</text>
</comment>
<dbReference type="Pfam" id="PF08713">
    <property type="entry name" value="DNA_alkylation"/>
    <property type="match status" value="1"/>
</dbReference>
<dbReference type="Proteomes" id="UP000695562">
    <property type="component" value="Unassembled WGS sequence"/>
</dbReference>
<evidence type="ECO:0008006" key="3">
    <source>
        <dbReference type="Google" id="ProtNLM"/>
    </source>
</evidence>
<dbReference type="SUPFAM" id="SSF48371">
    <property type="entry name" value="ARM repeat"/>
    <property type="match status" value="1"/>
</dbReference>
<protein>
    <recommendedName>
        <fullName evidence="3">DNA alkylation repair protein</fullName>
    </recommendedName>
</protein>
<keyword evidence="2" id="KW-1185">Reference proteome</keyword>
<dbReference type="EMBL" id="AJWJ01000114">
    <property type="protein sequence ID" value="KAF2075116.1"/>
    <property type="molecule type" value="Genomic_DNA"/>
</dbReference>
<organism evidence="1 2">
    <name type="scientific">Polysphondylium violaceum</name>
    <dbReference type="NCBI Taxonomy" id="133409"/>
    <lineage>
        <taxon>Eukaryota</taxon>
        <taxon>Amoebozoa</taxon>
        <taxon>Evosea</taxon>
        <taxon>Eumycetozoa</taxon>
        <taxon>Dictyostelia</taxon>
        <taxon>Dictyosteliales</taxon>
        <taxon>Dictyosteliaceae</taxon>
        <taxon>Polysphondylium</taxon>
    </lineage>
</organism>